<comment type="caution">
    <text evidence="1">The sequence shown here is derived from an EMBL/GenBank/DDBJ whole genome shotgun (WGS) entry which is preliminary data.</text>
</comment>
<proteinExistence type="predicted"/>
<sequence length="189" mass="21300">MKKKNHISCLLDAPGRPQDTDEGMAVVVSDFFASLFKSSNPSSQDIRKASTPIRSILTDTQSSSLSAMYTKDEIRKAGRALPSEGLRWTVGDGKSIRVFKDQWILRPSTFKPITSDHGLDIWAIDLIDRNRRGWKVDLLNQLFLPADKFDILKIPVSWCGGQDSIKWHFKKNGSFSVKSGYRLAISERV</sequence>
<accession>A0AAD5IY32</accession>
<organism evidence="1 2">
    <name type="scientific">Acer negundo</name>
    <name type="common">Box elder</name>
    <dbReference type="NCBI Taxonomy" id="4023"/>
    <lineage>
        <taxon>Eukaryota</taxon>
        <taxon>Viridiplantae</taxon>
        <taxon>Streptophyta</taxon>
        <taxon>Embryophyta</taxon>
        <taxon>Tracheophyta</taxon>
        <taxon>Spermatophyta</taxon>
        <taxon>Magnoliopsida</taxon>
        <taxon>eudicotyledons</taxon>
        <taxon>Gunneridae</taxon>
        <taxon>Pentapetalae</taxon>
        <taxon>rosids</taxon>
        <taxon>malvids</taxon>
        <taxon>Sapindales</taxon>
        <taxon>Sapindaceae</taxon>
        <taxon>Hippocastanoideae</taxon>
        <taxon>Acereae</taxon>
        <taxon>Acer</taxon>
    </lineage>
</organism>
<keyword evidence="2" id="KW-1185">Reference proteome</keyword>
<reference evidence="1" key="1">
    <citation type="journal article" date="2022" name="Plant J.">
        <title>Strategies of tolerance reflected in two North American maple genomes.</title>
        <authorList>
            <person name="McEvoy S.L."/>
            <person name="Sezen U.U."/>
            <person name="Trouern-Trend A."/>
            <person name="McMahon S.M."/>
            <person name="Schaberg P.G."/>
            <person name="Yang J."/>
            <person name="Wegrzyn J.L."/>
            <person name="Swenson N.G."/>
        </authorList>
    </citation>
    <scope>NUCLEOTIDE SEQUENCE</scope>
    <source>
        <strain evidence="1">91603</strain>
    </source>
</reference>
<dbReference type="Proteomes" id="UP001064489">
    <property type="component" value="Chromosome 4"/>
</dbReference>
<dbReference type="AlphaFoldDB" id="A0AAD5IY32"/>
<evidence type="ECO:0000313" key="2">
    <source>
        <dbReference type="Proteomes" id="UP001064489"/>
    </source>
</evidence>
<protein>
    <submittedName>
        <fullName evidence="1">Uncharacterized protein</fullName>
    </submittedName>
</protein>
<reference evidence="1" key="2">
    <citation type="submission" date="2023-02" db="EMBL/GenBank/DDBJ databases">
        <authorList>
            <person name="Swenson N.G."/>
            <person name="Wegrzyn J.L."/>
            <person name="Mcevoy S.L."/>
        </authorList>
    </citation>
    <scope>NUCLEOTIDE SEQUENCE</scope>
    <source>
        <strain evidence="1">91603</strain>
        <tissue evidence="1">Leaf</tissue>
    </source>
</reference>
<name>A0AAD5IY32_ACENE</name>
<evidence type="ECO:0000313" key="1">
    <source>
        <dbReference type="EMBL" id="KAI9180810.1"/>
    </source>
</evidence>
<dbReference type="EMBL" id="JAJSOW010000101">
    <property type="protein sequence ID" value="KAI9180810.1"/>
    <property type="molecule type" value="Genomic_DNA"/>
</dbReference>
<gene>
    <name evidence="1" type="ORF">LWI28_008346</name>
</gene>